<evidence type="ECO:0000256" key="5">
    <source>
        <dbReference type="ARBA" id="ARBA00035716"/>
    </source>
</evidence>
<protein>
    <recommendedName>
        <fullName evidence="4">Large ribosomal subunit protein uL10m</fullName>
    </recommendedName>
    <alternativeName>
        <fullName evidence="5">39S ribosomal protein L10, mitochondrial</fullName>
    </alternativeName>
</protein>
<evidence type="ECO:0000313" key="8">
    <source>
        <dbReference type="Proteomes" id="UP000625711"/>
    </source>
</evidence>
<evidence type="ECO:0000256" key="6">
    <source>
        <dbReference type="ARBA" id="ARBA00038782"/>
    </source>
</evidence>
<evidence type="ECO:0000256" key="1">
    <source>
        <dbReference type="ARBA" id="ARBA00008889"/>
    </source>
</evidence>
<comment type="subunit">
    <text evidence="6">Component of the mitochondrial ribosome large subunit (39S) which comprises a 16S rRNA and about 50 distinct proteins.</text>
</comment>
<evidence type="ECO:0000256" key="4">
    <source>
        <dbReference type="ARBA" id="ARBA00035707"/>
    </source>
</evidence>
<gene>
    <name evidence="7" type="ORF">GWI33_002531</name>
</gene>
<name>A0A834MN92_RHYFE</name>
<dbReference type="InterPro" id="IPR047865">
    <property type="entry name" value="Ribosomal_uL10_bac_type"/>
</dbReference>
<evidence type="ECO:0000256" key="2">
    <source>
        <dbReference type="ARBA" id="ARBA00022980"/>
    </source>
</evidence>
<comment type="caution">
    <text evidence="7">The sequence shown here is derived from an EMBL/GenBank/DDBJ whole genome shotgun (WGS) entry which is preliminary data.</text>
</comment>
<dbReference type="SUPFAM" id="SSF160369">
    <property type="entry name" value="Ribosomal protein L10-like"/>
    <property type="match status" value="1"/>
</dbReference>
<dbReference type="InterPro" id="IPR043141">
    <property type="entry name" value="Ribosomal_uL10-like_sf"/>
</dbReference>
<dbReference type="Proteomes" id="UP000625711">
    <property type="component" value="Unassembled WGS sequence"/>
</dbReference>
<evidence type="ECO:0000256" key="3">
    <source>
        <dbReference type="ARBA" id="ARBA00023274"/>
    </source>
</evidence>
<dbReference type="Gene3D" id="3.30.70.1730">
    <property type="match status" value="1"/>
</dbReference>
<accession>A0A834MN92</accession>
<dbReference type="EMBL" id="JAACXV010000016">
    <property type="protein sequence ID" value="KAF7287160.1"/>
    <property type="molecule type" value="Genomic_DNA"/>
</dbReference>
<dbReference type="FunFam" id="3.30.70.1730:FF:000012">
    <property type="entry name" value="Mitochondrial Ribosomal Protein, Large"/>
    <property type="match status" value="1"/>
</dbReference>
<keyword evidence="2" id="KW-0689">Ribosomal protein</keyword>
<sequence length="240" mass="27841">MALIARKAICSTLTPLIQIKRFRGKINIQRPRAPHFERAKYLALTKPWFLSQKGKDICEKLNTKKKAEQEFNPFQNIIAHELYKSLNTSKLVTFCHYNPMTKEDEFNAYVMLHKEGMHFKKVGKETVSLAVKGTHYETILDFYISHNMIIFSPEPKIKKLLKILRKFPQLIPLAAIYENKLISKDELIYYSEIPDLQAAQALFVQTLNNVGSHLLSNLNSHQTTLVSHLQQRSKQLEESE</sequence>
<dbReference type="AlphaFoldDB" id="A0A834MN92"/>
<proteinExistence type="inferred from homology"/>
<keyword evidence="8" id="KW-1185">Reference proteome</keyword>
<dbReference type="OrthoDB" id="360689at2759"/>
<dbReference type="GO" id="GO:1990904">
    <property type="term" value="C:ribonucleoprotein complex"/>
    <property type="evidence" value="ECO:0007669"/>
    <property type="project" value="UniProtKB-KW"/>
</dbReference>
<dbReference type="PANTHER" id="PTHR11560">
    <property type="entry name" value="39S RIBOSOMAL PROTEIN L10, MITOCHONDRIAL"/>
    <property type="match status" value="1"/>
</dbReference>
<reference evidence="7" key="1">
    <citation type="submission" date="2020-08" db="EMBL/GenBank/DDBJ databases">
        <title>Genome sequencing and assembly of the red palm weevil Rhynchophorus ferrugineus.</title>
        <authorList>
            <person name="Dias G.B."/>
            <person name="Bergman C.M."/>
            <person name="Manee M."/>
        </authorList>
    </citation>
    <scope>NUCLEOTIDE SEQUENCE</scope>
    <source>
        <strain evidence="7">AA-2017</strain>
        <tissue evidence="7">Whole larva</tissue>
    </source>
</reference>
<comment type="similarity">
    <text evidence="1">Belongs to the universal ribosomal protein uL10 family.</text>
</comment>
<evidence type="ECO:0000313" key="7">
    <source>
        <dbReference type="EMBL" id="KAF7287160.1"/>
    </source>
</evidence>
<organism evidence="7 8">
    <name type="scientific">Rhynchophorus ferrugineus</name>
    <name type="common">Red palm weevil</name>
    <name type="synonym">Curculio ferrugineus</name>
    <dbReference type="NCBI Taxonomy" id="354439"/>
    <lineage>
        <taxon>Eukaryota</taxon>
        <taxon>Metazoa</taxon>
        <taxon>Ecdysozoa</taxon>
        <taxon>Arthropoda</taxon>
        <taxon>Hexapoda</taxon>
        <taxon>Insecta</taxon>
        <taxon>Pterygota</taxon>
        <taxon>Neoptera</taxon>
        <taxon>Endopterygota</taxon>
        <taxon>Coleoptera</taxon>
        <taxon>Polyphaga</taxon>
        <taxon>Cucujiformia</taxon>
        <taxon>Curculionidae</taxon>
        <taxon>Dryophthorinae</taxon>
        <taxon>Rhynchophorus</taxon>
    </lineage>
</organism>
<dbReference type="GO" id="GO:0005840">
    <property type="term" value="C:ribosome"/>
    <property type="evidence" value="ECO:0007669"/>
    <property type="project" value="UniProtKB-KW"/>
</dbReference>
<keyword evidence="3" id="KW-0687">Ribonucleoprotein</keyword>